<dbReference type="Pfam" id="PF11373">
    <property type="entry name" value="DUF3175"/>
    <property type="match status" value="1"/>
</dbReference>
<proteinExistence type="predicted"/>
<feature type="region of interest" description="Disordered" evidence="1">
    <location>
        <begin position="1"/>
        <end position="21"/>
    </location>
</feature>
<dbReference type="Proteomes" id="UP000673447">
    <property type="component" value="Unassembled WGS sequence"/>
</dbReference>
<keyword evidence="3" id="KW-1185">Reference proteome</keyword>
<reference evidence="2" key="2">
    <citation type="submission" date="2021-03" db="EMBL/GenBank/DDBJ databases">
        <authorList>
            <person name="Cao W."/>
        </authorList>
    </citation>
    <scope>NUCLEOTIDE SEQUENCE</scope>
    <source>
        <strain evidence="2">110414</strain>
    </source>
</reference>
<evidence type="ECO:0000313" key="3">
    <source>
        <dbReference type="Proteomes" id="UP000673447"/>
    </source>
</evidence>
<dbReference type="EMBL" id="JAGKTC010000001">
    <property type="protein sequence ID" value="MBP3982858.1"/>
    <property type="molecule type" value="Genomic_DNA"/>
</dbReference>
<sequence length="109" mass="12764">MPDTRHSRHTTKKRWSAQVTENSHALDLDKGVFTWRSPRRIAQSLKDSAESSHRRKADPFRSAMSMITFYVNRAGEDLPAERRSTLEAAKDELRALYGRPRRHPVHRRK</sequence>
<reference evidence="2" key="1">
    <citation type="journal article" date="2016" name="Int. J. Syst. Evol. Microbiol.">
        <title>Pseudoxanthomonas helianthi sp. nov., isolated from roots of Jerusalem artichoke (Helianthus tuberosus).</title>
        <authorList>
            <person name="Kittiwongwattana C."/>
            <person name="Thawai C."/>
        </authorList>
    </citation>
    <scope>NUCLEOTIDE SEQUENCE</scope>
    <source>
        <strain evidence="2">110414</strain>
    </source>
</reference>
<dbReference type="InterPro" id="IPR021513">
    <property type="entry name" value="Phage_RSL1_Orf186"/>
</dbReference>
<evidence type="ECO:0000256" key="1">
    <source>
        <dbReference type="SAM" id="MobiDB-lite"/>
    </source>
</evidence>
<accession>A0A940X240</accession>
<name>A0A940X240_9GAMM</name>
<feature type="compositionally biased region" description="Basic residues" evidence="1">
    <location>
        <begin position="1"/>
        <end position="15"/>
    </location>
</feature>
<gene>
    <name evidence="2" type="ORF">J5837_00355</name>
</gene>
<protein>
    <submittedName>
        <fullName evidence="2">DUF3175 domain-containing protein</fullName>
    </submittedName>
</protein>
<evidence type="ECO:0000313" key="2">
    <source>
        <dbReference type="EMBL" id="MBP3982858.1"/>
    </source>
</evidence>
<organism evidence="2 3">
    <name type="scientific">Pseudoxanthomonas helianthi</name>
    <dbReference type="NCBI Taxonomy" id="1453541"/>
    <lineage>
        <taxon>Bacteria</taxon>
        <taxon>Pseudomonadati</taxon>
        <taxon>Pseudomonadota</taxon>
        <taxon>Gammaproteobacteria</taxon>
        <taxon>Lysobacterales</taxon>
        <taxon>Lysobacteraceae</taxon>
        <taxon>Pseudoxanthomonas</taxon>
    </lineage>
</organism>
<comment type="caution">
    <text evidence="2">The sequence shown here is derived from an EMBL/GenBank/DDBJ whole genome shotgun (WGS) entry which is preliminary data.</text>
</comment>
<dbReference type="AlphaFoldDB" id="A0A940X240"/>